<evidence type="ECO:0000256" key="1">
    <source>
        <dbReference type="SAM" id="Phobius"/>
    </source>
</evidence>
<feature type="transmembrane region" description="Helical" evidence="1">
    <location>
        <begin position="166"/>
        <end position="184"/>
    </location>
</feature>
<feature type="transmembrane region" description="Helical" evidence="1">
    <location>
        <begin position="103"/>
        <end position="121"/>
    </location>
</feature>
<dbReference type="PROSITE" id="PS50887">
    <property type="entry name" value="GGDEF"/>
    <property type="match status" value="1"/>
</dbReference>
<dbReference type="PROSITE" id="PS50883">
    <property type="entry name" value="EAL"/>
    <property type="match status" value="1"/>
</dbReference>
<evidence type="ECO:0000259" key="3">
    <source>
        <dbReference type="PROSITE" id="PS50887"/>
    </source>
</evidence>
<dbReference type="Pfam" id="PF00563">
    <property type="entry name" value="EAL"/>
    <property type="match status" value="1"/>
</dbReference>
<feature type="transmembrane region" description="Helical" evidence="1">
    <location>
        <begin position="64"/>
        <end position="83"/>
    </location>
</feature>
<feature type="transmembrane region" description="Helical" evidence="1">
    <location>
        <begin position="34"/>
        <end position="52"/>
    </location>
</feature>
<dbReference type="EMBL" id="UGQT01000001">
    <property type="protein sequence ID" value="STZ59798.1"/>
    <property type="molecule type" value="Genomic_DNA"/>
</dbReference>
<keyword evidence="1" id="KW-1133">Transmembrane helix</keyword>
<dbReference type="Proteomes" id="UP000254978">
    <property type="component" value="Unassembled WGS sequence"/>
</dbReference>
<feature type="transmembrane region" description="Helical" evidence="1">
    <location>
        <begin position="252"/>
        <end position="277"/>
    </location>
</feature>
<dbReference type="CDD" id="cd01949">
    <property type="entry name" value="GGDEF"/>
    <property type="match status" value="1"/>
</dbReference>
<evidence type="ECO:0000313" key="5">
    <source>
        <dbReference type="Proteomes" id="UP000254978"/>
    </source>
</evidence>
<dbReference type="PANTHER" id="PTHR44757:SF2">
    <property type="entry name" value="BIOFILM ARCHITECTURE MAINTENANCE PROTEIN MBAA"/>
    <property type="match status" value="1"/>
</dbReference>
<dbReference type="SUPFAM" id="SSF141868">
    <property type="entry name" value="EAL domain-like"/>
    <property type="match status" value="1"/>
</dbReference>
<keyword evidence="1" id="KW-0812">Transmembrane</keyword>
<dbReference type="OrthoDB" id="23692at2"/>
<organism evidence="4 5">
    <name type="scientific">Mycolicibacterium tokaiense</name>
    <dbReference type="NCBI Taxonomy" id="39695"/>
    <lineage>
        <taxon>Bacteria</taxon>
        <taxon>Bacillati</taxon>
        <taxon>Actinomycetota</taxon>
        <taxon>Actinomycetes</taxon>
        <taxon>Mycobacteriales</taxon>
        <taxon>Mycobacteriaceae</taxon>
        <taxon>Mycolicibacterium</taxon>
    </lineage>
</organism>
<dbReference type="InterPro" id="IPR001633">
    <property type="entry name" value="EAL_dom"/>
</dbReference>
<dbReference type="SMART" id="SM00052">
    <property type="entry name" value="EAL"/>
    <property type="match status" value="1"/>
</dbReference>
<dbReference type="InterPro" id="IPR052155">
    <property type="entry name" value="Biofilm_reg_signaling"/>
</dbReference>
<accession>A0A378TG73</accession>
<proteinExistence type="predicted"/>
<evidence type="ECO:0000259" key="2">
    <source>
        <dbReference type="PROSITE" id="PS50883"/>
    </source>
</evidence>
<dbReference type="InterPro" id="IPR043128">
    <property type="entry name" value="Rev_trsase/Diguanyl_cyclase"/>
</dbReference>
<feature type="transmembrane region" description="Helical" evidence="1">
    <location>
        <begin position="228"/>
        <end position="245"/>
    </location>
</feature>
<dbReference type="SUPFAM" id="SSF55073">
    <property type="entry name" value="Nucleotide cyclase"/>
    <property type="match status" value="1"/>
</dbReference>
<feature type="domain" description="EAL" evidence="2">
    <location>
        <begin position="505"/>
        <end position="758"/>
    </location>
</feature>
<dbReference type="Gene3D" id="3.20.20.450">
    <property type="entry name" value="EAL domain"/>
    <property type="match status" value="1"/>
</dbReference>
<name>A0A378TG73_9MYCO</name>
<dbReference type="RefSeq" id="WP_115279179.1">
    <property type="nucleotide sequence ID" value="NZ_AP022600.1"/>
</dbReference>
<keyword evidence="1" id="KW-0472">Membrane</keyword>
<dbReference type="InterPro" id="IPR000160">
    <property type="entry name" value="GGDEF_dom"/>
</dbReference>
<feature type="transmembrane region" description="Helical" evidence="1">
    <location>
        <begin position="196"/>
        <end position="216"/>
    </location>
</feature>
<feature type="domain" description="GGDEF" evidence="3">
    <location>
        <begin position="351"/>
        <end position="481"/>
    </location>
</feature>
<sequence length="767" mass="80766">MRRSGIIAAAALAVFSALLLSGWGGPAVLQLVSNLGSLLFGGAALGCTAAAARSSSGPQRRAWVALAAGLAGWVAGDVIWAWYELVLRETEAPFPSVADVGYLLFPVAACVALMTFPVGYTRQSRLRLSLDGILVAGSLFVLAWALGLGEVFSTSVESVSTFVVSLAYPLSDLVLLTTALLVLATAQPAQRASIGLLTAGLVCMGVSDSAFVYLVAEQDYVSGHPIDIGYAAGLTLMALAALRRVPNHQGKVVASLSAAALWFPYLLLPIAIGVGLVASVEEANDLPTFVALAIVIAAVLVRQFLVLADNRRLLETMAAQALHDPLTGLANRTLLRERLSAAMAADRAGDRSLAVLCIDLDDFKLVNDSLGHAAGDALLVEAGARIRGCVRGTDTVARLGGDEFAVLLEDAPDLPIEVAHRIRQAFDAPFVLEGQPWVVLPSVGVATTAHAATADVILRNADLAMYAAKRDRGAGVATYAPDMALIERDETDFARLRGNAGPASSPVLFDELRRALEAGDLGVVYQPKFACPSGEVVGVETLVRWSHPRLGPLPPEVFLAVARTNGLMGALTEFVVTRAAVDAAQWRNCGRELGIAVNLFAPKLTDPDFSKRVLAILHAYEIPPSWLTIETTGEIVLEHRARAVAVLRSWREHDVRIAIDGFGDRHSALSSLPHLEVDELKLDHTLIAAMSSNAGAQVVVTSAIDLAHALGMCCVAKGVEDAITARLLSDLGCDVIQGNHCSAPVLAAEVLDVAPLDLTAKPVSRDS</sequence>
<gene>
    <name evidence="4" type="primary">cph2_3</name>
    <name evidence="4" type="ORF">NCTC10821_03336</name>
</gene>
<keyword evidence="5" id="KW-1185">Reference proteome</keyword>
<reference evidence="4 5" key="1">
    <citation type="submission" date="2018-06" db="EMBL/GenBank/DDBJ databases">
        <authorList>
            <consortium name="Pathogen Informatics"/>
            <person name="Doyle S."/>
        </authorList>
    </citation>
    <scope>NUCLEOTIDE SEQUENCE [LARGE SCALE GENOMIC DNA]</scope>
    <source>
        <strain evidence="4 5">NCTC10821</strain>
    </source>
</reference>
<dbReference type="InterPro" id="IPR035919">
    <property type="entry name" value="EAL_sf"/>
</dbReference>
<dbReference type="AlphaFoldDB" id="A0A378TG73"/>
<dbReference type="InterPro" id="IPR029787">
    <property type="entry name" value="Nucleotide_cyclase"/>
</dbReference>
<dbReference type="NCBIfam" id="TIGR00254">
    <property type="entry name" value="GGDEF"/>
    <property type="match status" value="1"/>
</dbReference>
<dbReference type="CDD" id="cd01948">
    <property type="entry name" value="EAL"/>
    <property type="match status" value="1"/>
</dbReference>
<protein>
    <submittedName>
        <fullName evidence="4">Diguanylate cyclase domain-containing protein</fullName>
    </submittedName>
</protein>
<dbReference type="PANTHER" id="PTHR44757">
    <property type="entry name" value="DIGUANYLATE CYCLASE DGCP"/>
    <property type="match status" value="1"/>
</dbReference>
<feature type="transmembrane region" description="Helical" evidence="1">
    <location>
        <begin position="289"/>
        <end position="308"/>
    </location>
</feature>
<dbReference type="Gene3D" id="3.30.70.270">
    <property type="match status" value="1"/>
</dbReference>
<feature type="transmembrane region" description="Helical" evidence="1">
    <location>
        <begin position="128"/>
        <end position="146"/>
    </location>
</feature>
<evidence type="ECO:0000313" key="4">
    <source>
        <dbReference type="EMBL" id="STZ59798.1"/>
    </source>
</evidence>
<dbReference type="SMART" id="SM00267">
    <property type="entry name" value="GGDEF"/>
    <property type="match status" value="1"/>
</dbReference>
<dbReference type="Pfam" id="PF00990">
    <property type="entry name" value="GGDEF"/>
    <property type="match status" value="1"/>
</dbReference>